<comment type="caution">
    <text evidence="3">The sequence shown here is derived from an EMBL/GenBank/DDBJ whole genome shotgun (WGS) entry which is preliminary data.</text>
</comment>
<gene>
    <name evidence="3" type="ORF">LCGC14_0297950</name>
</gene>
<evidence type="ECO:0000256" key="2">
    <source>
        <dbReference type="SAM" id="MobiDB-lite"/>
    </source>
</evidence>
<evidence type="ECO:0008006" key="4">
    <source>
        <dbReference type="Google" id="ProtNLM"/>
    </source>
</evidence>
<sequence length="179" mass="20595">MNEDIQAEIDRRDKRDEEWHEKQMKEMGKGLTSIPCDQLQELIEDVQRLQAENAELKAKLAIEKNCLTWMTNDERVAMQHDLMYRDTLVADLKEVLADKRRLTKEIASLVLGDDCPESPSLCDVVHYVRDALSTARHDVGISMWRGIATWIASRGTQTGQSTTVQEILDELRRMAEEKP</sequence>
<proteinExistence type="predicted"/>
<evidence type="ECO:0000256" key="1">
    <source>
        <dbReference type="SAM" id="Coils"/>
    </source>
</evidence>
<reference evidence="3" key="1">
    <citation type="journal article" date="2015" name="Nature">
        <title>Complex archaea that bridge the gap between prokaryotes and eukaryotes.</title>
        <authorList>
            <person name="Spang A."/>
            <person name="Saw J.H."/>
            <person name="Jorgensen S.L."/>
            <person name="Zaremba-Niedzwiedzka K."/>
            <person name="Martijn J."/>
            <person name="Lind A.E."/>
            <person name="van Eijk R."/>
            <person name="Schleper C."/>
            <person name="Guy L."/>
            <person name="Ettema T.J."/>
        </authorList>
    </citation>
    <scope>NUCLEOTIDE SEQUENCE</scope>
</reference>
<feature type="compositionally biased region" description="Basic and acidic residues" evidence="2">
    <location>
        <begin position="8"/>
        <end position="26"/>
    </location>
</feature>
<dbReference type="EMBL" id="LAZR01000183">
    <property type="protein sequence ID" value="KKN83556.1"/>
    <property type="molecule type" value="Genomic_DNA"/>
</dbReference>
<dbReference type="AlphaFoldDB" id="A0A0F9WCK1"/>
<accession>A0A0F9WCK1</accession>
<evidence type="ECO:0000313" key="3">
    <source>
        <dbReference type="EMBL" id="KKN83556.1"/>
    </source>
</evidence>
<name>A0A0F9WCK1_9ZZZZ</name>
<feature type="region of interest" description="Disordered" evidence="2">
    <location>
        <begin position="1"/>
        <end position="26"/>
    </location>
</feature>
<protein>
    <recommendedName>
        <fullName evidence="4">Coil containing protein</fullName>
    </recommendedName>
</protein>
<organism evidence="3">
    <name type="scientific">marine sediment metagenome</name>
    <dbReference type="NCBI Taxonomy" id="412755"/>
    <lineage>
        <taxon>unclassified sequences</taxon>
        <taxon>metagenomes</taxon>
        <taxon>ecological metagenomes</taxon>
    </lineage>
</organism>
<keyword evidence="1" id="KW-0175">Coiled coil</keyword>
<feature type="coiled-coil region" evidence="1">
    <location>
        <begin position="39"/>
        <end position="105"/>
    </location>
</feature>